<protein>
    <submittedName>
        <fullName evidence="9">Amino acid adenylation domain-containing protein</fullName>
    </submittedName>
</protein>
<dbReference type="Pfam" id="PF00550">
    <property type="entry name" value="PP-binding"/>
    <property type="match status" value="3"/>
</dbReference>
<comment type="similarity">
    <text evidence="2">Belongs to the ATP-dependent AMP-binding enzyme family.</text>
</comment>
<dbReference type="PANTHER" id="PTHR45527:SF1">
    <property type="entry name" value="FATTY ACID SYNTHASE"/>
    <property type="match status" value="1"/>
</dbReference>
<dbReference type="Pfam" id="PF13193">
    <property type="entry name" value="AMP-binding_C"/>
    <property type="match status" value="3"/>
</dbReference>
<dbReference type="NCBIfam" id="TIGR01720">
    <property type="entry name" value="NRPS-para261"/>
    <property type="match status" value="1"/>
</dbReference>
<dbReference type="InterPro" id="IPR023213">
    <property type="entry name" value="CAT-like_dom_sf"/>
</dbReference>
<dbReference type="FunFam" id="3.40.50.980:FF:000002">
    <property type="entry name" value="Enterobactin synthetase component F"/>
    <property type="match status" value="1"/>
</dbReference>
<keyword evidence="6" id="KW-0045">Antibiotic biosynthesis</keyword>
<dbReference type="InterPro" id="IPR000873">
    <property type="entry name" value="AMP-dep_synth/lig_dom"/>
</dbReference>
<dbReference type="FunFam" id="2.30.38.10:FF:000001">
    <property type="entry name" value="Non-ribosomal peptide synthetase PvdI"/>
    <property type="match status" value="3"/>
</dbReference>
<dbReference type="CDD" id="cd12117">
    <property type="entry name" value="A_NRPS_Srf_like"/>
    <property type="match status" value="1"/>
</dbReference>
<dbReference type="Gene3D" id="3.30.559.10">
    <property type="entry name" value="Chloramphenicol acetyltransferase-like domain"/>
    <property type="match status" value="5"/>
</dbReference>
<dbReference type="GO" id="GO:0003824">
    <property type="term" value="F:catalytic activity"/>
    <property type="evidence" value="ECO:0007669"/>
    <property type="project" value="InterPro"/>
</dbReference>
<dbReference type="EMBL" id="QZEY01000025">
    <property type="protein sequence ID" value="RJL21417.1"/>
    <property type="molecule type" value="Genomic_DNA"/>
</dbReference>
<gene>
    <name evidence="9" type="ORF">D5H75_37240</name>
</gene>
<evidence type="ECO:0000256" key="7">
    <source>
        <dbReference type="SAM" id="MobiDB-lite"/>
    </source>
</evidence>
<dbReference type="Proteomes" id="UP000265768">
    <property type="component" value="Unassembled WGS sequence"/>
</dbReference>
<dbReference type="InterPro" id="IPR020806">
    <property type="entry name" value="PKS_PP-bd"/>
</dbReference>
<dbReference type="NCBIfam" id="NF003417">
    <property type="entry name" value="PRK04813.1"/>
    <property type="match status" value="4"/>
</dbReference>
<comment type="cofactor">
    <cofactor evidence="1">
        <name>pantetheine 4'-phosphate</name>
        <dbReference type="ChEBI" id="CHEBI:47942"/>
    </cofactor>
</comment>
<dbReference type="InterPro" id="IPR006162">
    <property type="entry name" value="Ppantetheine_attach_site"/>
</dbReference>
<feature type="region of interest" description="Disordered" evidence="7">
    <location>
        <begin position="919"/>
        <end position="938"/>
    </location>
</feature>
<accession>A0A3A4A1U8</accession>
<dbReference type="CDD" id="cd19543">
    <property type="entry name" value="DCL_NRPS"/>
    <property type="match status" value="2"/>
</dbReference>
<dbReference type="Gene3D" id="1.10.1200.10">
    <property type="entry name" value="ACP-like"/>
    <property type="match status" value="3"/>
</dbReference>
<dbReference type="NCBIfam" id="TIGR01733">
    <property type="entry name" value="AA-adenyl-dom"/>
    <property type="match status" value="3"/>
</dbReference>
<keyword evidence="4" id="KW-0597">Phosphoprotein</keyword>
<dbReference type="InterPro" id="IPR010071">
    <property type="entry name" value="AA_adenyl_dom"/>
</dbReference>
<keyword evidence="10" id="KW-1185">Reference proteome</keyword>
<feature type="non-terminal residue" evidence="9">
    <location>
        <position position="3843"/>
    </location>
</feature>
<evidence type="ECO:0000256" key="6">
    <source>
        <dbReference type="ARBA" id="ARBA00023194"/>
    </source>
</evidence>
<evidence type="ECO:0000259" key="8">
    <source>
        <dbReference type="PROSITE" id="PS50075"/>
    </source>
</evidence>
<dbReference type="Gene3D" id="3.30.559.30">
    <property type="entry name" value="Nonribosomal peptide synthetase, condensation domain"/>
    <property type="match status" value="5"/>
</dbReference>
<dbReference type="SUPFAM" id="SSF47336">
    <property type="entry name" value="ACP-like"/>
    <property type="match status" value="3"/>
</dbReference>
<evidence type="ECO:0000313" key="10">
    <source>
        <dbReference type="Proteomes" id="UP000265768"/>
    </source>
</evidence>
<dbReference type="PANTHER" id="PTHR45527">
    <property type="entry name" value="NONRIBOSOMAL PEPTIDE SYNTHETASE"/>
    <property type="match status" value="1"/>
</dbReference>
<dbReference type="FunFam" id="3.30.300.30:FF:000010">
    <property type="entry name" value="Enterobactin synthetase component F"/>
    <property type="match status" value="2"/>
</dbReference>
<keyword evidence="5" id="KW-0677">Repeat</keyword>
<evidence type="ECO:0000313" key="9">
    <source>
        <dbReference type="EMBL" id="RJL21417.1"/>
    </source>
</evidence>
<dbReference type="InterPro" id="IPR001242">
    <property type="entry name" value="Condensation_dom"/>
</dbReference>
<keyword evidence="3" id="KW-0596">Phosphopantetheine</keyword>
<name>A0A3A4A1U8_9ACTN</name>
<dbReference type="GO" id="GO:0008610">
    <property type="term" value="P:lipid biosynthetic process"/>
    <property type="evidence" value="ECO:0007669"/>
    <property type="project" value="UniProtKB-ARBA"/>
</dbReference>
<evidence type="ECO:0000256" key="4">
    <source>
        <dbReference type="ARBA" id="ARBA00022553"/>
    </source>
</evidence>
<dbReference type="FunFam" id="3.40.50.12780:FF:000012">
    <property type="entry name" value="Non-ribosomal peptide synthetase"/>
    <property type="match status" value="3"/>
</dbReference>
<evidence type="ECO:0000256" key="1">
    <source>
        <dbReference type="ARBA" id="ARBA00001957"/>
    </source>
</evidence>
<proteinExistence type="inferred from homology"/>
<dbReference type="InterPro" id="IPR020845">
    <property type="entry name" value="AMP-binding_CS"/>
</dbReference>
<evidence type="ECO:0000256" key="5">
    <source>
        <dbReference type="ARBA" id="ARBA00022737"/>
    </source>
</evidence>
<evidence type="ECO:0000256" key="2">
    <source>
        <dbReference type="ARBA" id="ARBA00006432"/>
    </source>
</evidence>
<dbReference type="PROSITE" id="PS00455">
    <property type="entry name" value="AMP_BINDING"/>
    <property type="match status" value="3"/>
</dbReference>
<dbReference type="Gene3D" id="3.30.300.30">
    <property type="match status" value="3"/>
</dbReference>
<dbReference type="SMART" id="SM01294">
    <property type="entry name" value="PKS_PP_betabranch"/>
    <property type="match status" value="1"/>
</dbReference>
<dbReference type="Gene3D" id="2.30.38.10">
    <property type="entry name" value="Luciferase, Domain 3"/>
    <property type="match status" value="2"/>
</dbReference>
<dbReference type="InterPro" id="IPR010060">
    <property type="entry name" value="NRPS_synth"/>
</dbReference>
<dbReference type="InterPro" id="IPR042099">
    <property type="entry name" value="ANL_N_sf"/>
</dbReference>
<dbReference type="CDD" id="cd17646">
    <property type="entry name" value="A_NRPS_AB3403-like"/>
    <property type="match status" value="1"/>
</dbReference>
<dbReference type="SMART" id="SM00823">
    <property type="entry name" value="PKS_PP"/>
    <property type="match status" value="3"/>
</dbReference>
<sequence length="3843" mass="410205">MSSAQHGVWYAQQLNPADPIHVAQYLHIEGPLDPGLFREAVRLAADEAEAVHVRLAEDAGGVVQILDPREVDLPLVDLAAGPDPGAAAEAWMRAEMDTPLDLTGDRLFRTALLRLGPDRHVWYLRCHHVAVDGYSGPMLTRRLAEVYSELAAGLPYARTDRLGSLADLLAEEAAYTGSARQEADRRYWAGVCADLPDPVNLAGRFAVPSSRFHRATENLSAEEAAGLAEAALRLGTSPSGLVIAAVAAYVGRLTGTADLVLGLAVTARATPVARRTPGMVANVLPLRLSLTPGITVADLVRQVTKRVGRLLVHQRYRYEDLRRDLRLVGDDGRLFGPIVNVMQFDTTLDLAGCTATAHALSTGPVDDLSVNVYDGRVDFDGNPALYGEAELAGHHARFMRFLREFAASAHDRAADTVEIMDAAERETVLGRWNATDRRVPHRTAVELFEAAVARDPDAVALAHRGARLTYRELNARANRLAHYLLAHGAGPERRVALAMPKRPELIVAVLGTLKAGAAYVPVDPAYPAERVRTMLADSAPELVLTTAALAWDLPGDRPPVRLDDLDLSAYPDSDPSDADRGTPLLPAHPAYVIYTSGSTGRPKGVVVTHAGLPAFAAHEAGHFAAGPDSRVLQFASISFDASVLEWLLAFASGGTLVLPPEDVYGGEALASFLDREGITHALITPAVLATLPPGPLPGLRTLVVGGEATRPELVDRWSPGRRMINAYGPTETTIVGAMSGPLAPGGPIPIGRPVFNNRVYVLDAALRPVPPGVVGELYVAGVSLARGYHDRPGLTAERFVACPYGPPGERMYRTGDLARWTADGELEYAGRADSQVKVRGFRVEPGEIEAVLARRPGVREVAVVVREDRPGDRRLVAYVAGEADPADLRAAAAESLPAHMVPSAVVRLDRLPITGSGKLDRAALPAPGPAAGGGREPEGEREELLAAIFAEALGLERVGAEDGFFDLGGDSIVAIQIVSRARRAGLSISPRDVFQHRTVEALALVAGSVEAAGDEDRDRPLVELGPGELDEAVLAAAEDVWPLSPLQTGFYFHALLDEGASDVYTAQLVLDLDGDLDPAALRAAMDEAVLRHPNLRAAFLQRPSGEPVQVVHRFASVPWREEDLTALPGDSREAAAARLAGEERSRPFDLASPPLLRVALVRLTPYRHRIIVTNHHILLDGWSTPLLAAEVFALYTERLSPGAYDGVHRAGEPDARDGGAAPYKRYLAWLAGRDRDAGLDAWGRALAGVTEPTLVAPEAADRPPVTPERVSADMAADLAGRLAAVSRARSVTLTTVLQAAWGMVLARMCGRGDVVFGGTVSGRPAELPGVEGMIGLFINTVPVRVRLDPAETVGELLERVQGEQAALFAHHHVSLPEIQRAAGTGPLFDTLMVVENYPLDPGDIAAGGVRITPGDVTDTTHYPLTLLVIPGERPRLRLHYRPDVFTAGQAGRVLRRLVEVLEAIAAAPDALVGRVDAISAGERAEIERWNRTGRPVAPATLPELFEAQVARTPDATALVSEGVSLTYAELNARANRLARHLAARGAGPETVVGLALPRSAGLLVAMYAVVKTGAAYLPIDPSYPAERIAYMIEDAAPVVVIDESWLAEADVSGLSPDDLERGPSPANPAYVIYTSGSTGRPKGVAVAHEAIVNRLAWMQAEYGLGPGDRVMQKTPAGFDVSVWEFFWPLQTGAALVIARPDGHRDPAYLAELARERRVTTMHFVPSMLTAFLAEPAAAGCDSLRRVFCSGEALPLDLAERFRAAFPGVALHNLYGPTEAAVDVTHWEHRPEPGAVTVPIGHPVWNTRVHVLDPFLRPAPVGAPGELYLSGVQLARGYLGQPGLTAERFVADPYGPPGSRMYRTGDLVRRREDGALDYIGRVDFQVKIRGQRVEPGEVEAVLARHPGVAQAAAAVRGDRLIAYVVPAPVQAAPGVREDAVPLNGGARAGAVRLNGADAVHLNGAGPLDAAAVRRHAAASLPEVMVPAAVVFLDALPLNANGKLDRAALPEPDFAAAATGREPSNAREAVLASLFAEVLGLSRVGADDGFFDLGGDSIVAIQLVARARQAGLVFSPRDVFRNPTVEALAAVARVDDGRAAEPPGSGVGSAPATPIMRWLRELGGPVDGFSQHVVLRVPPGLRTGDVTRALQAVLDHHDVLRARLTPDWTLEIPGPGAVDAAARVRRATDDDIAAQTEAARRRLDPANGIMVQVVLADTALIVVAHHLVVDGVSWRVLLPDLATALAGGALAPVPASFRRWAVRRAAEDRRAELAAWRDVLAGPDPLLGDRPLDPARDVSATRGELTLTLPPDIAGPLLAEVPARFHARADDVLLTGLAVAVARWRGGPGTGVLVDLEGHGRDETAADLGRTAGWFTALYPVRLDAGDVDPAEVCAGGDAAGRAIKRVKEGLRRVPGDGSGFGVLRYLDPETRDELAGLPRPQIMFNYLGRLDAPRGGDWEPIAIGGGQDPDLPLAHALSVSAVARAGEGLTATWTWAGGVLTEDRVRDLAETWFAVLRGLRDATGAGFTPSDLPVPLTQAEIEELERAEPDLADVWPLSPLQQGLFVHALLDEEDVYTVQLALDLDGPLDAARLRSAAEALLRRHPGLRVTFRQRPHGDAVQLVHDRVDLAWTERDVTSAPDPAEEARRLTREERQRPFSLGRGPLVRFLLVGLGGDRHRLVLTNHHVVLDGWSVPVLVAELFALYQGTALARPASYRGYLEWLGAQDREAAERAWRDALAGVTEPTLVAPRLAGAPPVAPERLHLTLGADLTARLTAWLRGRGLTLNTVFQAAWGVLLSRLTGRDDVVFGATVSGRPADLPGVEDAVGLFINSVPVRVRLTPGEPLSALLDRLQAEQAELFAHHHLGLADIQRAAGAARLFDTMMVMENYPLDPADLGEAPGGPRVAGVETDDATHYPLAVAAIPGERLTLRLYYRPDLYGEAEAAELLERLAALLETVADTPELPVGRVDVLTPRERDRVLREWNATDAPVPTGRSLVDLFEERVRLAPEAPAVVADGVSLTYGELNARVNRLAHRLIGLGVGAETPVAVLMERSVEQVVATLAIVKAGGCYVPIHHSHPPERMSYVMADTGAPVLLVDEENAVRWFPHDGRVLLARDAPGDDSDPGVAVRPAQAAYVMYTSGSTGLPKGVVVTHRDVAGLALDPVWDREAHRRVLLNVPYAFDPSSYELWTPLLTGGAIVVAPPGPLDAETLARTVRDHQVTAMVLVTGVFNLMAEERPDAFAGVRSVLTGGDVASPHAMARVLAARPGLTLINGYGPTETTLVAATHRVRPEDTSGDVPIGRPPANMRAYVLDANLRPVPPGVPGELYSAGLGVARGYLGRPGLTAERFVACPFGPPGERMYRTGDLARWREDGVLEFLGRVDDQVKVRGFRIEPGEVEAVLARHEGVARAAVVVREDRPGDRRLVAYVVGEAGPGELRELAAAALPEYMVPAAFVTLPELPVTPNGKLDRKALPAPDLPGAAPGRAPRTPAEEILCGLFAEALGVDRVGVDDSFFELGGDSIVATRLASRIRSAFGAELPVRALFETPTVAGVAALVEAASGAARPPLAPRPRPESVPLSHAQRRLWFLNRFDPASPVYNVPIALRLRGELDAGALRAALADVAVRHESLRTVYPEHDGNPRQVVLPGARPEVAVVPAAEEDLPGLLAGAVGRGFDLTAEPPLRAFVFRLAPEEHVVLLVLHHIAADGWSLAPLAADVVTAYAARRAGEAPGWEPLPVQYADYALWQRDLLGSEDDPDSLVSRQLAFWREALAGLPEELPLPADRQRPAEPSYRGGAVPFTVPPEVLDRLGALARERRASVFMVVRAALAALLSRLGAGP</sequence>
<organism evidence="9 10">
    <name type="scientific">Bailinhaonella thermotolerans</name>
    <dbReference type="NCBI Taxonomy" id="1070861"/>
    <lineage>
        <taxon>Bacteria</taxon>
        <taxon>Bacillati</taxon>
        <taxon>Actinomycetota</taxon>
        <taxon>Actinomycetes</taxon>
        <taxon>Streptosporangiales</taxon>
        <taxon>Streptosporangiaceae</taxon>
        <taxon>Bailinhaonella</taxon>
    </lineage>
</organism>
<dbReference type="GO" id="GO:0043041">
    <property type="term" value="P:amino acid activation for nonribosomal peptide biosynthetic process"/>
    <property type="evidence" value="ECO:0007669"/>
    <property type="project" value="TreeGrafter"/>
</dbReference>
<dbReference type="CDD" id="cd17652">
    <property type="entry name" value="A_NRPS_CmdD_like"/>
    <property type="match status" value="1"/>
</dbReference>
<dbReference type="Pfam" id="PF00501">
    <property type="entry name" value="AMP-binding"/>
    <property type="match status" value="3"/>
</dbReference>
<dbReference type="GO" id="GO:0031177">
    <property type="term" value="F:phosphopantetheine binding"/>
    <property type="evidence" value="ECO:0007669"/>
    <property type="project" value="InterPro"/>
</dbReference>
<feature type="domain" description="Carrier" evidence="8">
    <location>
        <begin position="3489"/>
        <end position="3564"/>
    </location>
</feature>
<dbReference type="Gene3D" id="3.40.50.980">
    <property type="match status" value="4"/>
</dbReference>
<evidence type="ECO:0000256" key="3">
    <source>
        <dbReference type="ARBA" id="ARBA00022450"/>
    </source>
</evidence>
<reference evidence="9 10" key="1">
    <citation type="submission" date="2018-09" db="EMBL/GenBank/DDBJ databases">
        <title>YIM 75507 draft genome.</title>
        <authorList>
            <person name="Tang S."/>
            <person name="Feng Y."/>
        </authorList>
    </citation>
    <scope>NUCLEOTIDE SEQUENCE [LARGE SCALE GENOMIC DNA]</scope>
    <source>
        <strain evidence="9 10">YIM 75507</strain>
    </source>
</reference>
<dbReference type="Gene3D" id="3.40.50.12780">
    <property type="entry name" value="N-terminal domain of ligase-like"/>
    <property type="match status" value="1"/>
</dbReference>
<feature type="domain" description="Carrier" evidence="8">
    <location>
        <begin position="936"/>
        <end position="1010"/>
    </location>
</feature>
<dbReference type="PROSITE" id="PS00012">
    <property type="entry name" value="PHOSPHOPANTETHEINE"/>
    <property type="match status" value="3"/>
</dbReference>
<comment type="caution">
    <text evidence="9">The sequence shown here is derived from an EMBL/GenBank/DDBJ whole genome shotgun (WGS) entry which is preliminary data.</text>
</comment>
<dbReference type="Pfam" id="PF00668">
    <property type="entry name" value="Condensation"/>
    <property type="match status" value="5"/>
</dbReference>
<feature type="domain" description="Carrier" evidence="8">
    <location>
        <begin position="2020"/>
        <end position="2094"/>
    </location>
</feature>
<dbReference type="SUPFAM" id="SSF52777">
    <property type="entry name" value="CoA-dependent acyltransferases"/>
    <property type="match status" value="10"/>
</dbReference>
<feature type="region of interest" description="Disordered" evidence="7">
    <location>
        <begin position="564"/>
        <end position="584"/>
    </location>
</feature>
<dbReference type="RefSeq" id="WP_119931326.1">
    <property type="nucleotide sequence ID" value="NZ_QZEY01000025.1"/>
</dbReference>
<dbReference type="FunFam" id="3.40.50.980:FF:000001">
    <property type="entry name" value="Non-ribosomal peptide synthetase"/>
    <property type="match status" value="3"/>
</dbReference>
<dbReference type="GO" id="GO:0044550">
    <property type="term" value="P:secondary metabolite biosynthetic process"/>
    <property type="evidence" value="ECO:0007669"/>
    <property type="project" value="UniProtKB-ARBA"/>
</dbReference>
<dbReference type="GO" id="GO:0017000">
    <property type="term" value="P:antibiotic biosynthetic process"/>
    <property type="evidence" value="ECO:0007669"/>
    <property type="project" value="UniProtKB-KW"/>
</dbReference>
<dbReference type="InterPro" id="IPR045851">
    <property type="entry name" value="AMP-bd_C_sf"/>
</dbReference>
<dbReference type="FunFam" id="1.10.1200.10:FF:000005">
    <property type="entry name" value="Nonribosomal peptide synthetase 1"/>
    <property type="match status" value="3"/>
</dbReference>
<dbReference type="InterPro" id="IPR025110">
    <property type="entry name" value="AMP-bd_C"/>
</dbReference>
<dbReference type="GO" id="GO:0005829">
    <property type="term" value="C:cytosol"/>
    <property type="evidence" value="ECO:0007669"/>
    <property type="project" value="TreeGrafter"/>
</dbReference>
<dbReference type="InterPro" id="IPR009081">
    <property type="entry name" value="PP-bd_ACP"/>
</dbReference>
<dbReference type="PROSITE" id="PS50075">
    <property type="entry name" value="CARRIER"/>
    <property type="match status" value="3"/>
</dbReference>
<dbReference type="SUPFAM" id="SSF56801">
    <property type="entry name" value="Acetyl-CoA synthetase-like"/>
    <property type="match status" value="3"/>
</dbReference>
<dbReference type="InterPro" id="IPR036736">
    <property type="entry name" value="ACP-like_sf"/>
</dbReference>